<protein>
    <submittedName>
        <fullName evidence="4">Transcriptional regulator with XRE-family HTH domain</fullName>
    </submittedName>
</protein>
<comment type="caution">
    <text evidence="4">The sequence shown here is derived from an EMBL/GenBank/DDBJ whole genome shotgun (WGS) entry which is preliminary data.</text>
</comment>
<feature type="domain" description="HTH cro/C1-type" evidence="3">
    <location>
        <begin position="11"/>
        <end position="65"/>
    </location>
</feature>
<dbReference type="InterPro" id="IPR010982">
    <property type="entry name" value="Lambda_DNA-bd_dom_sf"/>
</dbReference>
<dbReference type="InterPro" id="IPR050807">
    <property type="entry name" value="TransReg_Diox_bact_type"/>
</dbReference>
<dbReference type="GO" id="GO:0003677">
    <property type="term" value="F:DNA binding"/>
    <property type="evidence" value="ECO:0007669"/>
    <property type="project" value="UniProtKB-KW"/>
</dbReference>
<evidence type="ECO:0000256" key="1">
    <source>
        <dbReference type="ARBA" id="ARBA00023125"/>
    </source>
</evidence>
<dbReference type="RefSeq" id="WP_121076753.1">
    <property type="nucleotide sequence ID" value="NZ_BAAALZ010000001.1"/>
</dbReference>
<organism evidence="4 5">
    <name type="scientific">Leucobacter aridicollis</name>
    <dbReference type="NCBI Taxonomy" id="283878"/>
    <lineage>
        <taxon>Bacteria</taxon>
        <taxon>Bacillati</taxon>
        <taxon>Actinomycetota</taxon>
        <taxon>Actinomycetes</taxon>
        <taxon>Micrococcales</taxon>
        <taxon>Microbacteriaceae</taxon>
        <taxon>Leucobacter</taxon>
    </lineage>
</organism>
<dbReference type="Gene3D" id="2.60.120.10">
    <property type="entry name" value="Jelly Rolls"/>
    <property type="match status" value="1"/>
</dbReference>
<dbReference type="AlphaFoldDB" id="A0A852RAZ1"/>
<evidence type="ECO:0000256" key="2">
    <source>
        <dbReference type="SAM" id="MobiDB-lite"/>
    </source>
</evidence>
<dbReference type="Pfam" id="PF07883">
    <property type="entry name" value="Cupin_2"/>
    <property type="match status" value="1"/>
</dbReference>
<dbReference type="CDD" id="cd00093">
    <property type="entry name" value="HTH_XRE"/>
    <property type="match status" value="1"/>
</dbReference>
<dbReference type="Pfam" id="PF01381">
    <property type="entry name" value="HTH_3"/>
    <property type="match status" value="1"/>
</dbReference>
<name>A0A852RAZ1_9MICO</name>
<proteinExistence type="predicted"/>
<dbReference type="PROSITE" id="PS50943">
    <property type="entry name" value="HTH_CROC1"/>
    <property type="match status" value="1"/>
</dbReference>
<gene>
    <name evidence="4" type="ORF">BJ960_002791</name>
</gene>
<feature type="region of interest" description="Disordered" evidence="2">
    <location>
        <begin position="179"/>
        <end position="209"/>
    </location>
</feature>
<keyword evidence="5" id="KW-1185">Reference proteome</keyword>
<dbReference type="Gene3D" id="1.10.260.40">
    <property type="entry name" value="lambda repressor-like DNA-binding domains"/>
    <property type="match status" value="1"/>
</dbReference>
<keyword evidence="1" id="KW-0238">DNA-binding</keyword>
<dbReference type="EMBL" id="JACCBD010000001">
    <property type="protein sequence ID" value="NYD27988.1"/>
    <property type="molecule type" value="Genomic_DNA"/>
</dbReference>
<dbReference type="GO" id="GO:0003700">
    <property type="term" value="F:DNA-binding transcription factor activity"/>
    <property type="evidence" value="ECO:0007669"/>
    <property type="project" value="TreeGrafter"/>
</dbReference>
<dbReference type="SMART" id="SM00530">
    <property type="entry name" value="HTH_XRE"/>
    <property type="match status" value="1"/>
</dbReference>
<dbReference type="GO" id="GO:0005829">
    <property type="term" value="C:cytosol"/>
    <property type="evidence" value="ECO:0007669"/>
    <property type="project" value="TreeGrafter"/>
</dbReference>
<dbReference type="InterPro" id="IPR001387">
    <property type="entry name" value="Cro/C1-type_HTH"/>
</dbReference>
<dbReference type="PANTHER" id="PTHR46797:SF1">
    <property type="entry name" value="METHYLPHOSPHONATE SYNTHASE"/>
    <property type="match status" value="1"/>
</dbReference>
<evidence type="ECO:0000313" key="5">
    <source>
        <dbReference type="Proteomes" id="UP000586095"/>
    </source>
</evidence>
<dbReference type="InterPro" id="IPR011051">
    <property type="entry name" value="RmlC_Cupin_sf"/>
</dbReference>
<evidence type="ECO:0000259" key="3">
    <source>
        <dbReference type="PROSITE" id="PS50943"/>
    </source>
</evidence>
<evidence type="ECO:0000313" key="4">
    <source>
        <dbReference type="EMBL" id="NYD27988.1"/>
    </source>
</evidence>
<sequence>MEELGQLGPRLRAARQGRGWTLDDLASRAGMSVSTLSRLESGKRQASLELLLPLTRQLGIRVDDLLAPATRDPRVHRTPVTRGGMTIAPLTRTESDVRAFKITYRPDAPAREPQVHDGHEWLYVLSGELSLELGEQRLTLLPGEAAEFDTIVPHRMRAAGPGPAEVISIFNAAGERVHVHSPADEQASTERASAEQAAGEIRSEHGHTD</sequence>
<dbReference type="InterPro" id="IPR014710">
    <property type="entry name" value="RmlC-like_jellyroll"/>
</dbReference>
<dbReference type="PANTHER" id="PTHR46797">
    <property type="entry name" value="HTH-TYPE TRANSCRIPTIONAL REGULATOR"/>
    <property type="match status" value="1"/>
</dbReference>
<dbReference type="Proteomes" id="UP000586095">
    <property type="component" value="Unassembled WGS sequence"/>
</dbReference>
<dbReference type="SUPFAM" id="SSF51182">
    <property type="entry name" value="RmlC-like cupins"/>
    <property type="match status" value="1"/>
</dbReference>
<reference evidence="4 5" key="1">
    <citation type="submission" date="2020-07" db="EMBL/GenBank/DDBJ databases">
        <title>Sequencing the genomes of 1000 actinobacteria strains.</title>
        <authorList>
            <person name="Klenk H.-P."/>
        </authorList>
    </citation>
    <scope>NUCLEOTIDE SEQUENCE [LARGE SCALE GENOMIC DNA]</scope>
    <source>
        <strain evidence="4 5">DSM 17380</strain>
    </source>
</reference>
<dbReference type="InterPro" id="IPR013096">
    <property type="entry name" value="Cupin_2"/>
</dbReference>
<dbReference type="CDD" id="cd02209">
    <property type="entry name" value="cupin_XRE_C"/>
    <property type="match status" value="1"/>
</dbReference>
<accession>A0A852RAZ1</accession>
<dbReference type="SUPFAM" id="SSF47413">
    <property type="entry name" value="lambda repressor-like DNA-binding domains"/>
    <property type="match status" value="1"/>
</dbReference>